<dbReference type="Proteomes" id="UP001302812">
    <property type="component" value="Unassembled WGS sequence"/>
</dbReference>
<protein>
    <recommendedName>
        <fullName evidence="3">LOG family protein</fullName>
    </recommendedName>
</protein>
<dbReference type="PANTHER" id="PTHR31223:SF70">
    <property type="entry name" value="LOG FAMILY PROTEIN YJL055W"/>
    <property type="match status" value="1"/>
</dbReference>
<evidence type="ECO:0000313" key="1">
    <source>
        <dbReference type="EMBL" id="KAK4110745.1"/>
    </source>
</evidence>
<dbReference type="Pfam" id="PF03641">
    <property type="entry name" value="Lysine_decarbox"/>
    <property type="match status" value="1"/>
</dbReference>
<reference evidence="1" key="1">
    <citation type="journal article" date="2023" name="Mol. Phylogenet. Evol.">
        <title>Genome-scale phylogeny and comparative genomics of the fungal order Sordariales.</title>
        <authorList>
            <person name="Hensen N."/>
            <person name="Bonometti L."/>
            <person name="Westerberg I."/>
            <person name="Brannstrom I.O."/>
            <person name="Guillou S."/>
            <person name="Cros-Aarteil S."/>
            <person name="Calhoun S."/>
            <person name="Haridas S."/>
            <person name="Kuo A."/>
            <person name="Mondo S."/>
            <person name="Pangilinan J."/>
            <person name="Riley R."/>
            <person name="LaButti K."/>
            <person name="Andreopoulos B."/>
            <person name="Lipzen A."/>
            <person name="Chen C."/>
            <person name="Yan M."/>
            <person name="Daum C."/>
            <person name="Ng V."/>
            <person name="Clum A."/>
            <person name="Steindorff A."/>
            <person name="Ohm R.A."/>
            <person name="Martin F."/>
            <person name="Silar P."/>
            <person name="Natvig D.O."/>
            <person name="Lalanne C."/>
            <person name="Gautier V."/>
            <person name="Ament-Velasquez S.L."/>
            <person name="Kruys A."/>
            <person name="Hutchinson M.I."/>
            <person name="Powell A.J."/>
            <person name="Barry K."/>
            <person name="Miller A.N."/>
            <person name="Grigoriev I.V."/>
            <person name="Debuchy R."/>
            <person name="Gladieux P."/>
            <person name="Hiltunen Thoren M."/>
            <person name="Johannesson H."/>
        </authorList>
    </citation>
    <scope>NUCLEOTIDE SEQUENCE</scope>
    <source>
        <strain evidence="1">CBS 508.74</strain>
    </source>
</reference>
<reference evidence="1" key="2">
    <citation type="submission" date="2023-05" db="EMBL/GenBank/DDBJ databases">
        <authorList>
            <consortium name="Lawrence Berkeley National Laboratory"/>
            <person name="Steindorff A."/>
            <person name="Hensen N."/>
            <person name="Bonometti L."/>
            <person name="Westerberg I."/>
            <person name="Brannstrom I.O."/>
            <person name="Guillou S."/>
            <person name="Cros-Aarteil S."/>
            <person name="Calhoun S."/>
            <person name="Haridas S."/>
            <person name="Kuo A."/>
            <person name="Mondo S."/>
            <person name="Pangilinan J."/>
            <person name="Riley R."/>
            <person name="Labutti K."/>
            <person name="Andreopoulos B."/>
            <person name="Lipzen A."/>
            <person name="Chen C."/>
            <person name="Yanf M."/>
            <person name="Daum C."/>
            <person name="Ng V."/>
            <person name="Clum A."/>
            <person name="Ohm R."/>
            <person name="Martin F."/>
            <person name="Silar P."/>
            <person name="Natvig D."/>
            <person name="Lalanne C."/>
            <person name="Gautier V."/>
            <person name="Ament-Velasquez S.L."/>
            <person name="Kruys A."/>
            <person name="Hutchinson M.I."/>
            <person name="Powell A.J."/>
            <person name="Barry K."/>
            <person name="Miller A.N."/>
            <person name="Grigoriev I.V."/>
            <person name="Debuchy R."/>
            <person name="Gladieux P."/>
            <person name="Thoren M.H."/>
            <person name="Johannesson H."/>
        </authorList>
    </citation>
    <scope>NUCLEOTIDE SEQUENCE</scope>
    <source>
        <strain evidence="1">CBS 508.74</strain>
    </source>
</reference>
<dbReference type="NCBIfam" id="TIGR00730">
    <property type="entry name" value="Rossman fold protein, TIGR00730 family"/>
    <property type="match status" value="1"/>
</dbReference>
<gene>
    <name evidence="1" type="ORF">N656DRAFT_713195</name>
</gene>
<dbReference type="GeneID" id="89936001"/>
<dbReference type="InterPro" id="IPR005269">
    <property type="entry name" value="LOG"/>
</dbReference>
<dbReference type="GO" id="GO:0016799">
    <property type="term" value="F:hydrolase activity, hydrolyzing N-glycosyl compounds"/>
    <property type="evidence" value="ECO:0007669"/>
    <property type="project" value="TreeGrafter"/>
</dbReference>
<dbReference type="GO" id="GO:0005829">
    <property type="term" value="C:cytosol"/>
    <property type="evidence" value="ECO:0007669"/>
    <property type="project" value="TreeGrafter"/>
</dbReference>
<dbReference type="RefSeq" id="XP_064668315.1">
    <property type="nucleotide sequence ID" value="XM_064811876.1"/>
</dbReference>
<comment type="caution">
    <text evidence="1">The sequence shown here is derived from an EMBL/GenBank/DDBJ whole genome shotgun (WGS) entry which is preliminary data.</text>
</comment>
<accession>A0AAN6QI95</accession>
<evidence type="ECO:0000313" key="2">
    <source>
        <dbReference type="Proteomes" id="UP001302812"/>
    </source>
</evidence>
<proteinExistence type="predicted"/>
<dbReference type="EMBL" id="MU853349">
    <property type="protein sequence ID" value="KAK4110745.1"/>
    <property type="molecule type" value="Genomic_DNA"/>
</dbReference>
<sequence>MESGGASFPASRTSTPASAASKRTKICVYCGSSAGNDPAHVEAARALARAMAANNIALVYGGGTVGLMGEVAKTLVSLSGPDSVHGIIPEALVRYERDPTYTSKQLNGENGKHLAVPEEKVFGRTTIVQDMHTRKRMMAQEVLEGGPGSGFIALSGGYGTLEELFETATWNQLGIHSKGVVVLNINGFYDGILDWIRRSVEEGFIHGENRKILVEAKSAEEAIQALRDYKVSDAVFKLSWNNQ</sequence>
<dbReference type="Gene3D" id="3.40.50.450">
    <property type="match status" value="1"/>
</dbReference>
<dbReference type="GO" id="GO:0009691">
    <property type="term" value="P:cytokinin biosynthetic process"/>
    <property type="evidence" value="ECO:0007669"/>
    <property type="project" value="InterPro"/>
</dbReference>
<dbReference type="AlphaFoldDB" id="A0AAN6QI95"/>
<dbReference type="InterPro" id="IPR031100">
    <property type="entry name" value="LOG_fam"/>
</dbReference>
<organism evidence="1 2">
    <name type="scientific">Canariomyces notabilis</name>
    <dbReference type="NCBI Taxonomy" id="2074819"/>
    <lineage>
        <taxon>Eukaryota</taxon>
        <taxon>Fungi</taxon>
        <taxon>Dikarya</taxon>
        <taxon>Ascomycota</taxon>
        <taxon>Pezizomycotina</taxon>
        <taxon>Sordariomycetes</taxon>
        <taxon>Sordariomycetidae</taxon>
        <taxon>Sordariales</taxon>
        <taxon>Chaetomiaceae</taxon>
        <taxon>Canariomyces</taxon>
    </lineage>
</organism>
<dbReference type="FunFam" id="3.40.50.450:FF:000018">
    <property type="entry name" value="Lysine decarboxylase-like protein"/>
    <property type="match status" value="1"/>
</dbReference>
<dbReference type="SUPFAM" id="SSF102405">
    <property type="entry name" value="MCP/YpsA-like"/>
    <property type="match status" value="1"/>
</dbReference>
<name>A0AAN6QI95_9PEZI</name>
<keyword evidence="2" id="KW-1185">Reference proteome</keyword>
<dbReference type="PANTHER" id="PTHR31223">
    <property type="entry name" value="LOG FAMILY PROTEIN YJL055W"/>
    <property type="match status" value="1"/>
</dbReference>
<evidence type="ECO:0008006" key="3">
    <source>
        <dbReference type="Google" id="ProtNLM"/>
    </source>
</evidence>